<dbReference type="Proteomes" id="UP000788993">
    <property type="component" value="Unassembled WGS sequence"/>
</dbReference>
<reference evidence="3" key="1">
    <citation type="journal article" date="2021" name="Open Biol.">
        <title>Shared evolutionary footprints suggest mitochondrial oxidative damage underlies multiple complex I losses in fungi.</title>
        <authorList>
            <person name="Schikora-Tamarit M.A."/>
            <person name="Marcet-Houben M."/>
            <person name="Nosek J."/>
            <person name="Gabaldon T."/>
        </authorList>
    </citation>
    <scope>NUCLEOTIDE SEQUENCE</scope>
    <source>
        <strain evidence="3">NCAIM Y.01608</strain>
    </source>
</reference>
<feature type="region of interest" description="Disordered" evidence="2">
    <location>
        <begin position="356"/>
        <end position="389"/>
    </location>
</feature>
<evidence type="ECO:0000256" key="1">
    <source>
        <dbReference type="SAM" id="Coils"/>
    </source>
</evidence>
<sequence length="440" mass="50428">MSSLALKLLETRQTCQKNPAFDLEDPWRLAIQLRDHKEPNRRQPNNVLNQHLKQIIDDPSARSFKLQRENISPVELNILIERTLAELYEHSEGKEVLTLEEAKRVKNQIEELKASKTQLLEKLSEGLQSQLFERFVAVDKDLEFLQAKLSSHEILVSQLGYVQDMFLDQNAAFMASDVERSLEGLVSKVVSMSVQNNVELPEPNIEKMRSLTGRIEWCSNCIAALVNGSKTTPISETHQFTKDVDNKQESSDVEELRTALSDLQFAHNYLTRKFEDERELHNTVLSELRQKLSQSQELLDKSNSELSKQTSQLLKLELQNSELQMQLANKQRETIDQAKQLNILKVDRLGDTTVERPLSFGQGANQSSSPSTPLTSYQEDQSFVATSSPTKNNVSASILRLEFKKLVAGMNERFEQELEAERVEKRRLQDLLKMYESKKL</sequence>
<proteinExistence type="predicted"/>
<feature type="coiled-coil region" evidence="1">
    <location>
        <begin position="285"/>
        <end position="338"/>
    </location>
</feature>
<reference evidence="3" key="2">
    <citation type="submission" date="2021-01" db="EMBL/GenBank/DDBJ databases">
        <authorList>
            <person name="Schikora-Tamarit M.A."/>
        </authorList>
    </citation>
    <scope>NUCLEOTIDE SEQUENCE</scope>
    <source>
        <strain evidence="3">NCAIM Y.01608</strain>
    </source>
</reference>
<protein>
    <submittedName>
        <fullName evidence="3">Uncharacterized protein</fullName>
    </submittedName>
</protein>
<keyword evidence="1" id="KW-0175">Coiled coil</keyword>
<evidence type="ECO:0000256" key="2">
    <source>
        <dbReference type="SAM" id="MobiDB-lite"/>
    </source>
</evidence>
<name>A0A9P8PS98_9ASCO</name>
<feature type="coiled-coil region" evidence="1">
    <location>
        <begin position="411"/>
        <end position="438"/>
    </location>
</feature>
<organism evidence="3 4">
    <name type="scientific">Ogataea polymorpha</name>
    <dbReference type="NCBI Taxonomy" id="460523"/>
    <lineage>
        <taxon>Eukaryota</taxon>
        <taxon>Fungi</taxon>
        <taxon>Dikarya</taxon>
        <taxon>Ascomycota</taxon>
        <taxon>Saccharomycotina</taxon>
        <taxon>Pichiomycetes</taxon>
        <taxon>Pichiales</taxon>
        <taxon>Pichiaceae</taxon>
        <taxon>Ogataea</taxon>
    </lineage>
</organism>
<evidence type="ECO:0000313" key="4">
    <source>
        <dbReference type="Proteomes" id="UP000788993"/>
    </source>
</evidence>
<dbReference type="AlphaFoldDB" id="A0A9P8PS98"/>
<accession>A0A9P8PS98</accession>
<gene>
    <name evidence="3" type="ORF">OGATHE_000947</name>
</gene>
<evidence type="ECO:0000313" key="3">
    <source>
        <dbReference type="EMBL" id="KAH3677473.1"/>
    </source>
</evidence>
<dbReference type="EMBL" id="JAEUBD010000108">
    <property type="protein sequence ID" value="KAH3677473.1"/>
    <property type="molecule type" value="Genomic_DNA"/>
</dbReference>
<keyword evidence="4" id="KW-1185">Reference proteome</keyword>
<comment type="caution">
    <text evidence="3">The sequence shown here is derived from an EMBL/GenBank/DDBJ whole genome shotgun (WGS) entry which is preliminary data.</text>
</comment>
<feature type="compositionally biased region" description="Polar residues" evidence="2">
    <location>
        <begin position="362"/>
        <end position="389"/>
    </location>
</feature>